<protein>
    <submittedName>
        <fullName evidence="2">Uncharacterized protein</fullName>
    </submittedName>
</protein>
<comment type="caution">
    <text evidence="2">The sequence shown here is derived from an EMBL/GenBank/DDBJ whole genome shotgun (WGS) entry which is preliminary data.</text>
</comment>
<dbReference type="AlphaFoldDB" id="A0A2J8RC72"/>
<accession>A0A2J8RC72</accession>
<evidence type="ECO:0000256" key="1">
    <source>
        <dbReference type="SAM" id="MobiDB-lite"/>
    </source>
</evidence>
<feature type="compositionally biased region" description="Pro residues" evidence="1">
    <location>
        <begin position="54"/>
        <end position="73"/>
    </location>
</feature>
<proteinExistence type="predicted"/>
<evidence type="ECO:0000313" key="2">
    <source>
        <dbReference type="EMBL" id="PNJ06130.1"/>
    </source>
</evidence>
<reference evidence="2" key="1">
    <citation type="submission" date="2017-12" db="EMBL/GenBank/DDBJ databases">
        <title>High-resolution comparative analysis of great ape genomes.</title>
        <authorList>
            <person name="Pollen A."/>
            <person name="Hastie A."/>
            <person name="Hormozdiari F."/>
            <person name="Dougherty M."/>
            <person name="Liu R."/>
            <person name="Chaisson M."/>
            <person name="Hoppe E."/>
            <person name="Hill C."/>
            <person name="Pang A."/>
            <person name="Hillier L."/>
            <person name="Baker C."/>
            <person name="Armstrong J."/>
            <person name="Shendure J."/>
            <person name="Paten B."/>
            <person name="Wilson R."/>
            <person name="Chao H."/>
            <person name="Schneider V."/>
            <person name="Ventura M."/>
            <person name="Kronenberg Z."/>
            <person name="Murali S."/>
            <person name="Gordon D."/>
            <person name="Cantsilieris S."/>
            <person name="Munson K."/>
            <person name="Nelson B."/>
            <person name="Raja A."/>
            <person name="Underwood J."/>
            <person name="Diekhans M."/>
            <person name="Fiddes I."/>
            <person name="Haussler D."/>
            <person name="Eichler E."/>
        </authorList>
    </citation>
    <scope>NUCLEOTIDE SEQUENCE [LARGE SCALE GENOMIC DNA]</scope>
    <source>
        <strain evidence="2">Susie</strain>
    </source>
</reference>
<feature type="compositionally biased region" description="Basic and acidic residues" evidence="1">
    <location>
        <begin position="1"/>
        <end position="11"/>
    </location>
</feature>
<feature type="compositionally biased region" description="Basic residues" evidence="1">
    <location>
        <begin position="12"/>
        <end position="22"/>
    </location>
</feature>
<organism evidence="2">
    <name type="scientific">Pongo abelii</name>
    <name type="common">Sumatran orangutan</name>
    <name type="synonym">Pongo pygmaeus abelii</name>
    <dbReference type="NCBI Taxonomy" id="9601"/>
    <lineage>
        <taxon>Eukaryota</taxon>
        <taxon>Metazoa</taxon>
        <taxon>Chordata</taxon>
        <taxon>Craniata</taxon>
        <taxon>Vertebrata</taxon>
        <taxon>Euteleostomi</taxon>
        <taxon>Mammalia</taxon>
        <taxon>Eutheria</taxon>
        <taxon>Euarchontoglires</taxon>
        <taxon>Primates</taxon>
        <taxon>Haplorrhini</taxon>
        <taxon>Catarrhini</taxon>
        <taxon>Hominidae</taxon>
        <taxon>Pongo</taxon>
    </lineage>
</organism>
<gene>
    <name evidence="2" type="ORF">CR201_G0051974</name>
</gene>
<sequence length="73" mass="7659">MELTRADEKDHQLRKKLRRRGKQGAFTAALPPGSPRPPPRGGCSGGVGLGVRPPHSPLGPRAPPAQPPPAAEK</sequence>
<name>A0A2J8RC72_PONAB</name>
<dbReference type="EMBL" id="NDHI03003712">
    <property type="protein sequence ID" value="PNJ06130.1"/>
    <property type="molecule type" value="Genomic_DNA"/>
</dbReference>
<feature type="region of interest" description="Disordered" evidence="1">
    <location>
        <begin position="1"/>
        <end position="73"/>
    </location>
</feature>